<dbReference type="Pfam" id="PF12833">
    <property type="entry name" value="HTH_18"/>
    <property type="match status" value="1"/>
</dbReference>
<dbReference type="PANTHER" id="PTHR47894">
    <property type="entry name" value="HTH-TYPE TRANSCRIPTIONAL REGULATOR GADX"/>
    <property type="match status" value="1"/>
</dbReference>
<evidence type="ECO:0000313" key="5">
    <source>
        <dbReference type="EMBL" id="CFQ53638.1"/>
    </source>
</evidence>
<dbReference type="PROSITE" id="PS00041">
    <property type="entry name" value="HTH_ARAC_FAMILY_1"/>
    <property type="match status" value="1"/>
</dbReference>
<dbReference type="GO" id="GO:0003700">
    <property type="term" value="F:DNA-binding transcription factor activity"/>
    <property type="evidence" value="ECO:0007669"/>
    <property type="project" value="InterPro"/>
</dbReference>
<gene>
    <name evidence="5" type="primary">cfaD_2</name>
    <name evidence="6" type="synonym">cfaD_1</name>
    <name evidence="5" type="ORF">ERS137941_00585</name>
    <name evidence="6" type="ORF">ERS137959_02327</name>
</gene>
<keyword evidence="7" id="KW-1185">Reference proteome</keyword>
<dbReference type="PATRIC" id="fig|630.30.peg.2010"/>
<protein>
    <submittedName>
        <fullName evidence="5">AraC family transcriptional regulator</fullName>
    </submittedName>
</protein>
<keyword evidence="1" id="KW-0805">Transcription regulation</keyword>
<sequence length="255" mass="29642">MQMTETKKQQNYLKVRSHIIIATNSCHVNITKNKSTFSLNKGEYYFIEKDSAVTIEIIKIRAEEIPDFIELSQQDINDIIKIMRPFYYKLENLTKPDEHVFIIEIDSLSKELFKAIKKTSCSRLKLYKLACLFSKSQKPQLLFNSLVMSAAVSFSEKVRRLIETNTSIKWTLSLIAKEFHLSEIAIRKKLSGENTTFYQILLEVRMEKAAMLILENIHQIGSISSMVGISSPSHFIKTFQLYYGVTPKQFLMRHR</sequence>
<evidence type="ECO:0000259" key="4">
    <source>
        <dbReference type="PROSITE" id="PS01124"/>
    </source>
</evidence>
<evidence type="ECO:0000313" key="8">
    <source>
        <dbReference type="Proteomes" id="UP000048841"/>
    </source>
</evidence>
<feature type="domain" description="HTH araC/xylS-type" evidence="4">
    <location>
        <begin position="156"/>
        <end position="253"/>
    </location>
</feature>
<dbReference type="InterPro" id="IPR018062">
    <property type="entry name" value="HTH_AraC-typ_CS"/>
</dbReference>
<keyword evidence="3" id="KW-0804">Transcription</keyword>
<evidence type="ECO:0000256" key="2">
    <source>
        <dbReference type="ARBA" id="ARBA00023125"/>
    </source>
</evidence>
<keyword evidence="2" id="KW-0238">DNA-binding</keyword>
<evidence type="ECO:0000313" key="7">
    <source>
        <dbReference type="Proteomes" id="UP000041601"/>
    </source>
</evidence>
<proteinExistence type="predicted"/>
<name>A0A0E1NGP1_YEREN</name>
<dbReference type="GO" id="GO:0000976">
    <property type="term" value="F:transcription cis-regulatory region binding"/>
    <property type="evidence" value="ECO:0007669"/>
    <property type="project" value="TreeGrafter"/>
</dbReference>
<dbReference type="Gene3D" id="1.10.10.60">
    <property type="entry name" value="Homeodomain-like"/>
    <property type="match status" value="1"/>
</dbReference>
<dbReference type="SMART" id="SM00342">
    <property type="entry name" value="HTH_ARAC"/>
    <property type="match status" value="1"/>
</dbReference>
<organism evidence="5 8">
    <name type="scientific">Yersinia enterocolitica</name>
    <dbReference type="NCBI Taxonomy" id="630"/>
    <lineage>
        <taxon>Bacteria</taxon>
        <taxon>Pseudomonadati</taxon>
        <taxon>Pseudomonadota</taxon>
        <taxon>Gammaproteobacteria</taxon>
        <taxon>Enterobacterales</taxon>
        <taxon>Yersiniaceae</taxon>
        <taxon>Yersinia</taxon>
    </lineage>
</organism>
<dbReference type="InterPro" id="IPR009057">
    <property type="entry name" value="Homeodomain-like_sf"/>
</dbReference>
<dbReference type="SUPFAM" id="SSF46689">
    <property type="entry name" value="Homeodomain-like"/>
    <property type="match status" value="1"/>
</dbReference>
<dbReference type="GO" id="GO:0005829">
    <property type="term" value="C:cytosol"/>
    <property type="evidence" value="ECO:0007669"/>
    <property type="project" value="TreeGrafter"/>
</dbReference>
<dbReference type="Proteomes" id="UP000041601">
    <property type="component" value="Unassembled WGS sequence"/>
</dbReference>
<reference evidence="5 8" key="1">
    <citation type="submission" date="2015-03" db="EMBL/GenBank/DDBJ databases">
        <authorList>
            <person name="Murphy D."/>
        </authorList>
    </citation>
    <scope>NUCLEOTIDE SEQUENCE [LARGE SCALE GENOMIC DNA]</scope>
    <source>
        <strain evidence="5 8">IP26249</strain>
    </source>
</reference>
<dbReference type="AlphaFoldDB" id="A0A0E1NGP1"/>
<dbReference type="KEGG" id="yet:CH48_2292"/>
<dbReference type="PROSITE" id="PS01124">
    <property type="entry name" value="HTH_ARAC_FAMILY_2"/>
    <property type="match status" value="1"/>
</dbReference>
<dbReference type="EMBL" id="CPXJ01000026">
    <property type="protein sequence ID" value="CND83495.1"/>
    <property type="molecule type" value="Genomic_DNA"/>
</dbReference>
<dbReference type="PANTHER" id="PTHR47894:SF4">
    <property type="entry name" value="HTH-TYPE TRANSCRIPTIONAL REGULATOR GADX"/>
    <property type="match status" value="1"/>
</dbReference>
<evidence type="ECO:0000313" key="6">
    <source>
        <dbReference type="EMBL" id="CND83495.1"/>
    </source>
</evidence>
<evidence type="ECO:0000256" key="1">
    <source>
        <dbReference type="ARBA" id="ARBA00023015"/>
    </source>
</evidence>
<dbReference type="EMBL" id="CGBR01000002">
    <property type="protein sequence ID" value="CFQ53638.1"/>
    <property type="molecule type" value="Genomic_DNA"/>
</dbReference>
<dbReference type="InterPro" id="IPR018060">
    <property type="entry name" value="HTH_AraC"/>
</dbReference>
<dbReference type="Proteomes" id="UP000048841">
    <property type="component" value="Unassembled WGS sequence"/>
</dbReference>
<evidence type="ECO:0000256" key="3">
    <source>
        <dbReference type="ARBA" id="ARBA00023163"/>
    </source>
</evidence>
<accession>A0A0E1NGP1</accession>
<reference evidence="6 7" key="2">
    <citation type="submission" date="2015-03" db="EMBL/GenBank/DDBJ databases">
        <authorList>
            <consortium name="Pathogen Informatics"/>
            <person name="Murphy D."/>
        </authorList>
    </citation>
    <scope>NUCLEOTIDE SEQUENCE [LARGE SCALE GENOMIC DNA]</scope>
    <source>
        <strain evidence="6 7">IP05342</strain>
    </source>
</reference>